<dbReference type="GO" id="GO:0032869">
    <property type="term" value="P:cellular response to insulin stimulus"/>
    <property type="evidence" value="ECO:0007669"/>
    <property type="project" value="TreeGrafter"/>
</dbReference>
<dbReference type="PANTHER" id="PTHR23503:SF120">
    <property type="entry name" value="SOLUTE CARRIER FAMILY 2, FACILITATED GLUCOSE TRANSPORTER MEMBER 4"/>
    <property type="match status" value="1"/>
</dbReference>
<dbReference type="Gene3D" id="1.20.1250.20">
    <property type="entry name" value="MFS general substrate transporter like domains"/>
    <property type="match status" value="1"/>
</dbReference>
<keyword evidence="8" id="KW-0963">Cytoplasm</keyword>
<evidence type="ECO:0000259" key="19">
    <source>
        <dbReference type="PROSITE" id="PS50850"/>
    </source>
</evidence>
<keyword evidence="13 18" id="KW-0472">Membrane</keyword>
<dbReference type="InterPro" id="IPR003663">
    <property type="entry name" value="Sugar/inositol_transpt"/>
</dbReference>
<feature type="domain" description="Major facilitator superfamily (MFS) profile" evidence="19">
    <location>
        <begin position="2"/>
        <end position="242"/>
    </location>
</feature>
<protein>
    <recommendedName>
        <fullName evidence="5">Solute carrier family 2, facilitated glucose transporter member 4</fullName>
    </recommendedName>
    <alternativeName>
        <fullName evidence="16">Glucose transporter type 4, insulin-responsive</fullName>
    </alternativeName>
</protein>
<comment type="similarity">
    <text evidence="4">Belongs to the major facilitator superfamily. Sugar transporter (TC 2.A.1.1) family. Glucose transporter subfamily.</text>
</comment>
<accession>A0A8C2SPP3</accession>
<dbReference type="Pfam" id="PF00083">
    <property type="entry name" value="Sugar_tr"/>
    <property type="match status" value="1"/>
</dbReference>
<evidence type="ECO:0000256" key="18">
    <source>
        <dbReference type="SAM" id="Phobius"/>
    </source>
</evidence>
<dbReference type="SUPFAM" id="SSF103473">
    <property type="entry name" value="MFS general substrate transporter"/>
    <property type="match status" value="1"/>
</dbReference>
<keyword evidence="12 18" id="KW-1133">Transmembrane helix</keyword>
<keyword evidence="6" id="KW-0813">Transport</keyword>
<dbReference type="GO" id="GO:0046323">
    <property type="term" value="P:D-glucose import"/>
    <property type="evidence" value="ECO:0007669"/>
    <property type="project" value="TreeGrafter"/>
</dbReference>
<dbReference type="Proteomes" id="UP000694412">
    <property type="component" value="Unassembled WGS sequence"/>
</dbReference>
<dbReference type="GeneTree" id="ENSGT00940000160688"/>
<evidence type="ECO:0000256" key="13">
    <source>
        <dbReference type="ARBA" id="ARBA00023136"/>
    </source>
</evidence>
<proteinExistence type="inferred from homology"/>
<evidence type="ECO:0000256" key="6">
    <source>
        <dbReference type="ARBA" id="ARBA00022448"/>
    </source>
</evidence>
<gene>
    <name evidence="20" type="primary">LOC107306987</name>
</gene>
<evidence type="ECO:0000256" key="10">
    <source>
        <dbReference type="ARBA" id="ARBA00022692"/>
    </source>
</evidence>
<dbReference type="GO" id="GO:0048471">
    <property type="term" value="C:perinuclear region of cytoplasm"/>
    <property type="evidence" value="ECO:0007669"/>
    <property type="project" value="UniProtKB-SubCell"/>
</dbReference>
<evidence type="ECO:0000313" key="21">
    <source>
        <dbReference type="Proteomes" id="UP000694412"/>
    </source>
</evidence>
<dbReference type="AlphaFoldDB" id="A0A8C2SPP3"/>
<dbReference type="InterPro" id="IPR005829">
    <property type="entry name" value="Sugar_transporter_CS"/>
</dbReference>
<dbReference type="GO" id="GO:0070837">
    <property type="term" value="P:dehydroascorbic acid transport"/>
    <property type="evidence" value="ECO:0007669"/>
    <property type="project" value="TreeGrafter"/>
</dbReference>
<evidence type="ECO:0000256" key="2">
    <source>
        <dbReference type="ARBA" id="ARBA00004556"/>
    </source>
</evidence>
<evidence type="ECO:0000256" key="9">
    <source>
        <dbReference type="ARBA" id="ARBA00022597"/>
    </source>
</evidence>
<keyword evidence="9" id="KW-0762">Sugar transport</keyword>
<evidence type="ECO:0000256" key="15">
    <source>
        <dbReference type="ARBA" id="ARBA00023288"/>
    </source>
</evidence>
<keyword evidence="21" id="KW-1185">Reference proteome</keyword>
<dbReference type="InterPro" id="IPR020846">
    <property type="entry name" value="MFS_dom"/>
</dbReference>
<feature type="transmembrane region" description="Helical" evidence="18">
    <location>
        <begin position="106"/>
        <end position="131"/>
    </location>
</feature>
<evidence type="ECO:0000256" key="5">
    <source>
        <dbReference type="ARBA" id="ARBA00015975"/>
    </source>
</evidence>
<keyword evidence="14" id="KW-0564">Palmitate</keyword>
<sequence>MAVGTAALGSLQVGYHVGVINAPQKVLEAEYNQTWTQRWGEPPPPAAVPTLWALSVAIFSVGGMVASLGVGMVAERLGRKHAMIATNALAFVGGAMMSAAKWGPSYILIIIGRFLLGAYSGLVSGLVPMYVGEIAPTRLRGALGTLHQLAVVIGILGAQVLGLGALLGTAQRWPLLLGMGLCPAALQALLLPRCPESPRFLLGTERRGAAMHGISFNTLLGHTPHNPVPLHNPRPPIGPHIP</sequence>
<dbReference type="InterPro" id="IPR005828">
    <property type="entry name" value="MFS_sugar_transport-like"/>
</dbReference>
<dbReference type="PRINTS" id="PR00171">
    <property type="entry name" value="SUGRTRNSPORT"/>
</dbReference>
<keyword evidence="15" id="KW-0449">Lipoprotein</keyword>
<evidence type="ECO:0000256" key="17">
    <source>
        <dbReference type="ARBA" id="ARBA00046051"/>
    </source>
</evidence>
<comment type="catalytic activity">
    <reaction evidence="1">
        <text>D-glucose(out) = D-glucose(in)</text>
        <dbReference type="Rhea" id="RHEA:60376"/>
        <dbReference type="ChEBI" id="CHEBI:4167"/>
    </reaction>
</comment>
<comment type="subcellular location">
    <subcellularLocation>
        <location evidence="3">Cell membrane</location>
        <topology evidence="3">Multi-pass membrane protein</topology>
    </subcellularLocation>
    <subcellularLocation>
        <location evidence="2">Cytoplasm</location>
        <location evidence="2">Perinuclear region</location>
    </subcellularLocation>
</comment>
<evidence type="ECO:0000256" key="3">
    <source>
        <dbReference type="ARBA" id="ARBA00004651"/>
    </source>
</evidence>
<dbReference type="Ensembl" id="ENSCJPT00005001497.1">
    <property type="protein sequence ID" value="ENSCJPP00005000851.1"/>
    <property type="gene ID" value="ENSCJPG00005000930.1"/>
</dbReference>
<comment type="function">
    <text evidence="17">Insulin-regulated facilitative glucose transporter, which plays a key role in removal of glucose from circulation. Response to insulin is regulated by its intracellular localization: in the absence of insulin, it is efficiently retained intracellularly within storage compartments in muscle and fat cells. Upon insulin stimulation, translocates from these compartments to the cell surface where it transports glucose from the extracellular milieu into the cell.</text>
</comment>
<evidence type="ECO:0000256" key="16">
    <source>
        <dbReference type="ARBA" id="ARBA00030470"/>
    </source>
</evidence>
<evidence type="ECO:0000256" key="14">
    <source>
        <dbReference type="ARBA" id="ARBA00023139"/>
    </source>
</evidence>
<keyword evidence="7" id="KW-1003">Cell membrane</keyword>
<reference evidence="20" key="2">
    <citation type="submission" date="2025-09" db="UniProtKB">
        <authorList>
            <consortium name="Ensembl"/>
        </authorList>
    </citation>
    <scope>IDENTIFICATION</scope>
</reference>
<evidence type="ECO:0000256" key="7">
    <source>
        <dbReference type="ARBA" id="ARBA00022475"/>
    </source>
</evidence>
<keyword evidence="11" id="KW-0832">Ubl conjugation</keyword>
<dbReference type="InterPro" id="IPR045263">
    <property type="entry name" value="GLUT"/>
</dbReference>
<evidence type="ECO:0000256" key="1">
    <source>
        <dbReference type="ARBA" id="ARBA00000618"/>
    </source>
</evidence>
<keyword evidence="10 18" id="KW-0812">Transmembrane</keyword>
<reference evidence="20" key="1">
    <citation type="submission" date="2025-08" db="UniProtKB">
        <authorList>
            <consortium name="Ensembl"/>
        </authorList>
    </citation>
    <scope>IDENTIFICATION</scope>
</reference>
<evidence type="ECO:0000256" key="11">
    <source>
        <dbReference type="ARBA" id="ARBA00022843"/>
    </source>
</evidence>
<evidence type="ECO:0000256" key="4">
    <source>
        <dbReference type="ARBA" id="ARBA00007004"/>
    </source>
</evidence>
<feature type="transmembrane region" description="Helical" evidence="18">
    <location>
        <begin position="51"/>
        <end position="70"/>
    </location>
</feature>
<dbReference type="PROSITE" id="PS00217">
    <property type="entry name" value="SUGAR_TRANSPORT_2"/>
    <property type="match status" value="1"/>
</dbReference>
<organism evidence="20 21">
    <name type="scientific">Coturnix japonica</name>
    <name type="common">Japanese quail</name>
    <name type="synonym">Coturnix coturnix japonica</name>
    <dbReference type="NCBI Taxonomy" id="93934"/>
    <lineage>
        <taxon>Eukaryota</taxon>
        <taxon>Metazoa</taxon>
        <taxon>Chordata</taxon>
        <taxon>Craniata</taxon>
        <taxon>Vertebrata</taxon>
        <taxon>Euteleostomi</taxon>
        <taxon>Archelosauria</taxon>
        <taxon>Archosauria</taxon>
        <taxon>Dinosauria</taxon>
        <taxon>Saurischia</taxon>
        <taxon>Theropoda</taxon>
        <taxon>Coelurosauria</taxon>
        <taxon>Aves</taxon>
        <taxon>Neognathae</taxon>
        <taxon>Galloanserae</taxon>
        <taxon>Galliformes</taxon>
        <taxon>Phasianidae</taxon>
        <taxon>Perdicinae</taxon>
        <taxon>Coturnix</taxon>
    </lineage>
</organism>
<dbReference type="PANTHER" id="PTHR23503">
    <property type="entry name" value="SOLUTE CARRIER FAMILY 2"/>
    <property type="match status" value="1"/>
</dbReference>
<dbReference type="GO" id="GO:0012505">
    <property type="term" value="C:endomembrane system"/>
    <property type="evidence" value="ECO:0007669"/>
    <property type="project" value="TreeGrafter"/>
</dbReference>
<evidence type="ECO:0000256" key="8">
    <source>
        <dbReference type="ARBA" id="ARBA00022490"/>
    </source>
</evidence>
<name>A0A8C2SPP3_COTJA</name>
<dbReference type="PROSITE" id="PS00216">
    <property type="entry name" value="SUGAR_TRANSPORT_1"/>
    <property type="match status" value="1"/>
</dbReference>
<feature type="transmembrane region" description="Helical" evidence="18">
    <location>
        <begin position="143"/>
        <end position="167"/>
    </location>
</feature>
<dbReference type="GO" id="GO:0005886">
    <property type="term" value="C:plasma membrane"/>
    <property type="evidence" value="ECO:0007669"/>
    <property type="project" value="UniProtKB-SubCell"/>
</dbReference>
<evidence type="ECO:0000256" key="12">
    <source>
        <dbReference type="ARBA" id="ARBA00022989"/>
    </source>
</evidence>
<dbReference type="InterPro" id="IPR036259">
    <property type="entry name" value="MFS_trans_sf"/>
</dbReference>
<feature type="transmembrane region" description="Helical" evidence="18">
    <location>
        <begin position="82"/>
        <end position="100"/>
    </location>
</feature>
<evidence type="ECO:0000313" key="20">
    <source>
        <dbReference type="Ensembl" id="ENSCJPP00005000851.1"/>
    </source>
</evidence>
<dbReference type="PROSITE" id="PS50850">
    <property type="entry name" value="MFS"/>
    <property type="match status" value="1"/>
</dbReference>
<dbReference type="GO" id="GO:0055056">
    <property type="term" value="F:D-glucose transmembrane transporter activity"/>
    <property type="evidence" value="ECO:0007669"/>
    <property type="project" value="TreeGrafter"/>
</dbReference>